<dbReference type="SUPFAM" id="SSF69848">
    <property type="entry name" value="LCCL domain"/>
    <property type="match status" value="1"/>
</dbReference>
<gene>
    <name evidence="4" type="ORF">E0Z10_g9720</name>
</gene>
<dbReference type="SMART" id="SM00603">
    <property type="entry name" value="LCCL"/>
    <property type="match status" value="1"/>
</dbReference>
<keyword evidence="5" id="KW-1185">Reference proteome</keyword>
<feature type="transmembrane region" description="Helical" evidence="2">
    <location>
        <begin position="301"/>
        <end position="334"/>
    </location>
</feature>
<feature type="domain" description="LCCL" evidence="3">
    <location>
        <begin position="168"/>
        <end position="275"/>
    </location>
</feature>
<feature type="region of interest" description="Disordered" evidence="1">
    <location>
        <begin position="1"/>
        <end position="33"/>
    </location>
</feature>
<evidence type="ECO:0000313" key="4">
    <source>
        <dbReference type="EMBL" id="TGJ79042.1"/>
    </source>
</evidence>
<dbReference type="Pfam" id="PF03815">
    <property type="entry name" value="LCCL"/>
    <property type="match status" value="1"/>
</dbReference>
<keyword evidence="2" id="KW-1133">Transmembrane helix</keyword>
<feature type="compositionally biased region" description="Low complexity" evidence="1">
    <location>
        <begin position="1"/>
        <end position="18"/>
    </location>
</feature>
<dbReference type="STRING" id="37992.A0A4Z0YR38"/>
<dbReference type="OrthoDB" id="441660at2759"/>
<evidence type="ECO:0000313" key="5">
    <source>
        <dbReference type="Proteomes" id="UP000297716"/>
    </source>
</evidence>
<dbReference type="EMBL" id="SKBN01000321">
    <property type="protein sequence ID" value="TGJ79042.1"/>
    <property type="molecule type" value="Genomic_DNA"/>
</dbReference>
<reference evidence="4 5" key="1">
    <citation type="submission" date="2019-03" db="EMBL/GenBank/DDBJ databases">
        <title>Draft genome sequence of Xylaria hypoxylon DSM 108379, a ubiquitous saprotrophic-parasitic fungi on hardwood.</title>
        <authorList>
            <person name="Buettner E."/>
            <person name="Leonhardt S."/>
            <person name="Gebauer A.M."/>
            <person name="Liers C."/>
            <person name="Hofrichter M."/>
            <person name="Kellner H."/>
        </authorList>
    </citation>
    <scope>NUCLEOTIDE SEQUENCE [LARGE SCALE GENOMIC DNA]</scope>
    <source>
        <strain evidence="4 5">DSM 108379</strain>
    </source>
</reference>
<dbReference type="InterPro" id="IPR036609">
    <property type="entry name" value="LCCL_sf"/>
</dbReference>
<feature type="transmembrane region" description="Helical" evidence="2">
    <location>
        <begin position="499"/>
        <end position="518"/>
    </location>
</feature>
<accession>A0A4Z0YR38</accession>
<dbReference type="PANTHER" id="PTHR31331:SF8">
    <property type="entry name" value="LCCL DOMAIN PROTEIN (AFU_ORTHOLOGUE AFUA_5G02970)"/>
    <property type="match status" value="1"/>
</dbReference>
<dbReference type="AlphaFoldDB" id="A0A4Z0YR38"/>
<organism evidence="4 5">
    <name type="scientific">Xylaria hypoxylon</name>
    <dbReference type="NCBI Taxonomy" id="37992"/>
    <lineage>
        <taxon>Eukaryota</taxon>
        <taxon>Fungi</taxon>
        <taxon>Dikarya</taxon>
        <taxon>Ascomycota</taxon>
        <taxon>Pezizomycotina</taxon>
        <taxon>Sordariomycetes</taxon>
        <taxon>Xylariomycetidae</taxon>
        <taxon>Xylariales</taxon>
        <taxon>Xylariaceae</taxon>
        <taxon>Xylaria</taxon>
    </lineage>
</organism>
<feature type="transmembrane region" description="Helical" evidence="2">
    <location>
        <begin position="346"/>
        <end position="368"/>
    </location>
</feature>
<name>A0A4Z0YR38_9PEZI</name>
<feature type="transmembrane region" description="Helical" evidence="2">
    <location>
        <begin position="424"/>
        <end position="445"/>
    </location>
</feature>
<dbReference type="InterPro" id="IPR051957">
    <property type="entry name" value="CRISP-LCCL_domain"/>
</dbReference>
<evidence type="ECO:0000259" key="3">
    <source>
        <dbReference type="PROSITE" id="PS50820"/>
    </source>
</evidence>
<dbReference type="Gene3D" id="2.170.130.20">
    <property type="entry name" value="LCCL-like domain"/>
    <property type="match status" value="1"/>
</dbReference>
<feature type="transmembrane region" description="Helical" evidence="2">
    <location>
        <begin position="388"/>
        <end position="404"/>
    </location>
</feature>
<dbReference type="InterPro" id="IPR004043">
    <property type="entry name" value="LCCL"/>
</dbReference>
<keyword evidence="2" id="KW-0472">Membrane</keyword>
<feature type="transmembrane region" description="Helical" evidence="2">
    <location>
        <begin position="457"/>
        <end position="479"/>
    </location>
</feature>
<keyword evidence="2" id="KW-0812">Transmembrane</keyword>
<comment type="caution">
    <text evidence="4">The sequence shown here is derived from an EMBL/GenBank/DDBJ whole genome shotgun (WGS) entry which is preliminary data.</text>
</comment>
<dbReference type="PANTHER" id="PTHR31331">
    <property type="entry name" value="LCCL DOMAIN PROTEIN (AFU_ORTHOLOGUE AFUA_5G08630)"/>
    <property type="match status" value="1"/>
</dbReference>
<feature type="transmembrane region" description="Helical" evidence="2">
    <location>
        <begin position="119"/>
        <end position="138"/>
    </location>
</feature>
<evidence type="ECO:0000256" key="2">
    <source>
        <dbReference type="SAM" id="Phobius"/>
    </source>
</evidence>
<dbReference type="Proteomes" id="UP000297716">
    <property type="component" value="Unassembled WGS sequence"/>
</dbReference>
<dbReference type="PROSITE" id="PS50820">
    <property type="entry name" value="LCCL"/>
    <property type="match status" value="1"/>
</dbReference>
<evidence type="ECO:0000256" key="1">
    <source>
        <dbReference type="SAM" id="MobiDB-lite"/>
    </source>
</evidence>
<proteinExistence type="predicted"/>
<protein>
    <recommendedName>
        <fullName evidence="3">LCCL domain-containing protein</fullName>
    </recommendedName>
</protein>
<sequence length="659" mass="73486">MSNSRSDSRSSSPVSPGSEHQQRRPLHPHSLDGIVTPLDSDGSDYSVDPVTPRFMQDESARKRWKWVPYPARRVTNTVVRWVRGPQPPRIWKISPFFPNIQHAPLRLLDRVLPAKRHRLWFFFAYFAAWILTFALVFWKGEVASEIEGWGEPSVISCGVTYWSKNNGCGIDGVDCRPFTNSSFAFRCPGNCASYRVLNPRAVGDQEISYAPLIVGGPPDPSNELNPVYRGDSFICGSAVHSGVISGSQGGCGVVSLIGEQQDFVGTTRHGIKSIAFDSTFPLSFTFIPGIKCDARDEKWSLLAISVVFTAVLSLFTSSSATFFFSTFIIAFWQVGLASDRPLTGSFAPLFSNLLGKFLPAMFCAWVFYDKMGVRRTLRGLTAQVEKTVLWLGGCWVGALTNYTFDFIPISRLTGHDLEQQPGAKAALSVIVIVLTVILVGQIWCFQQEARLVRYFKLYALLVVAILVAIALPSLSLRIHHYILALLLLPGTSIQTRLSLLYQGILVGLFINGIARWGFDPVLQTSAVLQGDAQLDSALPVLLAPIINTTLSTIAFQWEPPPSIRYDGISILVNDVERFRGFFGDKGDDEFVWTRDNSSAMNEYFRFAYMQGTSAADYTRAGTWNAEREWIEMVSGPSRVKSRELTHDDEQVARNLWKRE</sequence>